<proteinExistence type="predicted"/>
<keyword evidence="1" id="KW-0732">Signal</keyword>
<feature type="signal peptide" evidence="1">
    <location>
        <begin position="1"/>
        <end position="26"/>
    </location>
</feature>
<feature type="chain" id="PRO_5021280361" evidence="1">
    <location>
        <begin position="27"/>
        <end position="67"/>
    </location>
</feature>
<keyword evidence="3" id="KW-1185">Reference proteome</keyword>
<protein>
    <submittedName>
        <fullName evidence="2">Uncharacterized protein</fullName>
    </submittedName>
</protein>
<dbReference type="Proteomes" id="UP000297258">
    <property type="component" value="Unassembled WGS sequence"/>
</dbReference>
<gene>
    <name evidence="2" type="ORF">E4O92_01530</name>
</gene>
<dbReference type="AlphaFoldDB" id="A0A4Y9T5V5"/>
<reference evidence="2 3" key="1">
    <citation type="submission" date="2019-03" db="EMBL/GenBank/DDBJ databases">
        <title>Draft genome of Massilia hortus sp. nov., a novel bacterial species of the Oxalobacteraceae family.</title>
        <authorList>
            <person name="Peta V."/>
            <person name="Raths R."/>
            <person name="Bucking H."/>
        </authorList>
    </citation>
    <scope>NUCLEOTIDE SEQUENCE [LARGE SCALE GENOMIC DNA]</scope>
    <source>
        <strain evidence="2 3">ONC3</strain>
    </source>
</reference>
<organism evidence="2 3">
    <name type="scientific">Massilia horti</name>
    <dbReference type="NCBI Taxonomy" id="2562153"/>
    <lineage>
        <taxon>Bacteria</taxon>
        <taxon>Pseudomonadati</taxon>
        <taxon>Pseudomonadota</taxon>
        <taxon>Betaproteobacteria</taxon>
        <taxon>Burkholderiales</taxon>
        <taxon>Oxalobacteraceae</taxon>
        <taxon>Telluria group</taxon>
        <taxon>Massilia</taxon>
    </lineage>
</organism>
<evidence type="ECO:0000313" key="3">
    <source>
        <dbReference type="Proteomes" id="UP000297258"/>
    </source>
</evidence>
<dbReference type="RefSeq" id="WP_135187985.1">
    <property type="nucleotide sequence ID" value="NZ_SPUM01000008.1"/>
</dbReference>
<accession>A0A4Y9T5V5</accession>
<sequence>MKIRKNLEAVFLAAALVGTFASYATAKVPAMRAAKAAAVNSVALQADMPVVVIKGQRLTAAEKAALN</sequence>
<name>A0A4Y9T5V5_9BURK</name>
<evidence type="ECO:0000256" key="1">
    <source>
        <dbReference type="SAM" id="SignalP"/>
    </source>
</evidence>
<dbReference type="EMBL" id="SPUM01000008">
    <property type="protein sequence ID" value="TFW35666.1"/>
    <property type="molecule type" value="Genomic_DNA"/>
</dbReference>
<comment type="caution">
    <text evidence="2">The sequence shown here is derived from an EMBL/GenBank/DDBJ whole genome shotgun (WGS) entry which is preliminary data.</text>
</comment>
<evidence type="ECO:0000313" key="2">
    <source>
        <dbReference type="EMBL" id="TFW35666.1"/>
    </source>
</evidence>